<accession>A0A4Z0WD49</accession>
<sequence length="138" mass="15120">MNAYQSLSADNLPESLAEIVDAIGLESALKLVEALPGVRVYVPQQMPADHQLVTILGQEAAMLLAEHFGGEALNVARCLHALRGVRNTEIWQARHLGAARLALRFGLTERQVYSILAQVHANQDQMDLFSTDTTESEV</sequence>
<proteinExistence type="predicted"/>
<dbReference type="AlphaFoldDB" id="A0A4Z0WD49"/>
<dbReference type="Proteomes" id="UP000297475">
    <property type="component" value="Unassembled WGS sequence"/>
</dbReference>
<keyword evidence="3" id="KW-1185">Reference proteome</keyword>
<protein>
    <recommendedName>
        <fullName evidence="1">Mor transcription activator domain-containing protein</fullName>
    </recommendedName>
</protein>
<evidence type="ECO:0000313" key="2">
    <source>
        <dbReference type="EMBL" id="TGG92514.1"/>
    </source>
</evidence>
<dbReference type="OrthoDB" id="9133959at2"/>
<dbReference type="EMBL" id="SRMF01000005">
    <property type="protein sequence ID" value="TGG92514.1"/>
    <property type="molecule type" value="Genomic_DNA"/>
</dbReference>
<dbReference type="Pfam" id="PF08765">
    <property type="entry name" value="Mor"/>
    <property type="match status" value="1"/>
</dbReference>
<dbReference type="InterPro" id="IPR009057">
    <property type="entry name" value="Homeodomain-like_sf"/>
</dbReference>
<comment type="caution">
    <text evidence="2">The sequence shown here is derived from an EMBL/GenBank/DDBJ whole genome shotgun (WGS) entry which is preliminary data.</text>
</comment>
<dbReference type="InterPro" id="IPR014875">
    <property type="entry name" value="Mor_transcription_activator"/>
</dbReference>
<dbReference type="SUPFAM" id="SSF46689">
    <property type="entry name" value="Homeodomain-like"/>
    <property type="match status" value="1"/>
</dbReference>
<organism evidence="2 3">
    <name type="scientific">Natronospirillum operosum</name>
    <dbReference type="NCBI Taxonomy" id="2759953"/>
    <lineage>
        <taxon>Bacteria</taxon>
        <taxon>Pseudomonadati</taxon>
        <taxon>Pseudomonadota</taxon>
        <taxon>Gammaproteobacteria</taxon>
        <taxon>Oceanospirillales</taxon>
        <taxon>Natronospirillaceae</taxon>
        <taxon>Natronospirillum</taxon>
    </lineage>
</organism>
<name>A0A4Z0WD49_9GAMM</name>
<dbReference type="Gene3D" id="1.10.10.60">
    <property type="entry name" value="Homeodomain-like"/>
    <property type="match status" value="1"/>
</dbReference>
<evidence type="ECO:0000259" key="1">
    <source>
        <dbReference type="Pfam" id="PF08765"/>
    </source>
</evidence>
<evidence type="ECO:0000313" key="3">
    <source>
        <dbReference type="Proteomes" id="UP000297475"/>
    </source>
</evidence>
<gene>
    <name evidence="2" type="ORF">E4656_13665</name>
</gene>
<feature type="domain" description="Mor transcription activator" evidence="1">
    <location>
        <begin position="49"/>
        <end position="123"/>
    </location>
</feature>
<dbReference type="RefSeq" id="WP_135483847.1">
    <property type="nucleotide sequence ID" value="NZ_SRMF01000005.1"/>
</dbReference>
<reference evidence="2 3" key="1">
    <citation type="submission" date="2019-04" db="EMBL/GenBank/DDBJ databases">
        <title>Natronospirillum operosus gen. nov., sp. nov., a haloalkaliphilic satellite isolated from decaying biomass of laboratory culture of cyanobacterium Geitlerinema sp. and proposal of Natronospirillaceae fam. nov. and Saccharospirillaceae fam. nov.</title>
        <authorList>
            <person name="Kevbrin V."/>
            <person name="Boltyanskaya Y."/>
            <person name="Koziaeva V."/>
            <person name="Grouzdev D.S."/>
            <person name="Park M."/>
            <person name="Cho J."/>
        </authorList>
    </citation>
    <scope>NUCLEOTIDE SEQUENCE [LARGE SCALE GENOMIC DNA]</scope>
    <source>
        <strain evidence="2 3">G-116</strain>
    </source>
</reference>